<evidence type="ECO:0000256" key="2">
    <source>
        <dbReference type="ARBA" id="ARBA00012513"/>
    </source>
</evidence>
<evidence type="ECO:0000256" key="9">
    <source>
        <dbReference type="ARBA" id="ARBA00047899"/>
    </source>
</evidence>
<dbReference type="GO" id="GO:0004674">
    <property type="term" value="F:protein serine/threonine kinase activity"/>
    <property type="evidence" value="ECO:0007669"/>
    <property type="project" value="UniProtKB-KW"/>
</dbReference>
<keyword evidence="15" id="KW-1185">Reference proteome</keyword>
<keyword evidence="7" id="KW-0418">Kinase</keyword>
<keyword evidence="8 11" id="KW-0067">ATP-binding</keyword>
<comment type="similarity">
    <text evidence="1">Belongs to the protein kinase superfamily. CAMK Ser/Thr protein kinase family.</text>
</comment>
<dbReference type="EnsemblMetazoa" id="Aqu2.1.30737_001">
    <property type="protein sequence ID" value="Aqu2.1.30737_001"/>
    <property type="gene ID" value="Aqu2.1.30737"/>
</dbReference>
<dbReference type="Proteomes" id="UP000007879">
    <property type="component" value="Unassembled WGS sequence"/>
</dbReference>
<evidence type="ECO:0000256" key="11">
    <source>
        <dbReference type="PROSITE-ProRule" id="PRU10141"/>
    </source>
</evidence>
<dbReference type="Gene3D" id="1.10.510.10">
    <property type="entry name" value="Transferase(Phosphotransferase) domain 1"/>
    <property type="match status" value="1"/>
</dbReference>
<dbReference type="CDD" id="cd14089">
    <property type="entry name" value="STKc_MAPKAPK"/>
    <property type="match status" value="1"/>
</dbReference>
<dbReference type="Gene3D" id="4.10.1170.10">
    <property type="entry name" value="MAP kinase activated protein kinase 2"/>
    <property type="match status" value="1"/>
</dbReference>
<protein>
    <recommendedName>
        <fullName evidence="2">non-specific serine/threonine protein kinase</fullName>
        <ecNumber evidence="2">2.7.11.1</ecNumber>
    </recommendedName>
</protein>
<dbReference type="OrthoDB" id="40902at2759"/>
<evidence type="ECO:0000256" key="10">
    <source>
        <dbReference type="ARBA" id="ARBA00048679"/>
    </source>
</evidence>
<keyword evidence="3 12" id="KW-0723">Serine/threonine-protein kinase</keyword>
<evidence type="ECO:0000256" key="5">
    <source>
        <dbReference type="ARBA" id="ARBA00022679"/>
    </source>
</evidence>
<dbReference type="InterPro" id="IPR050205">
    <property type="entry name" value="CDPK_Ser/Thr_kinases"/>
</dbReference>
<sequence>MSSHPLTGKAPPDFAAHVPSAQKPLIPKKHAITGDYTILTRSLGVGVNGKVLECIHKATGERRALKILRENPKSRRELDLHWRSCSHENIVNICDVYENVFMGHRSLLVVMECMEGGELFDRIQDKGHFTEREAAEVVRCISLAVAHLHHMDIAHRDLKPENLLYSDKTPSAKLKLTDFGFAKENHGSKALTTPCYTPYYVAPEVLGPEKYDTSCDMWSIGVITYILLCGFPPFYSYGGAPISPGMKKRIRQGQYGFPDPEWTNVSSQAKDLIKGLLKTNPADRFTIDDVLRHRWIAGYQEVPQTPLACIQVLQDDKELWPDIQDEMSHALATMRVADEPSKIKKVADANNPILARRAKKNSGK</sequence>
<dbReference type="PROSITE" id="PS00108">
    <property type="entry name" value="PROTEIN_KINASE_ST"/>
    <property type="match status" value="1"/>
</dbReference>
<dbReference type="Pfam" id="PF00069">
    <property type="entry name" value="Pkinase"/>
    <property type="match status" value="1"/>
</dbReference>
<organism evidence="14">
    <name type="scientific">Amphimedon queenslandica</name>
    <name type="common">Sponge</name>
    <dbReference type="NCBI Taxonomy" id="400682"/>
    <lineage>
        <taxon>Eukaryota</taxon>
        <taxon>Metazoa</taxon>
        <taxon>Porifera</taxon>
        <taxon>Demospongiae</taxon>
        <taxon>Heteroscleromorpha</taxon>
        <taxon>Haplosclerida</taxon>
        <taxon>Niphatidae</taxon>
        <taxon>Amphimedon</taxon>
    </lineage>
</organism>
<keyword evidence="5" id="KW-0808">Transferase</keyword>
<name>A0A1X7UTN8_AMPQE</name>
<evidence type="ECO:0000256" key="6">
    <source>
        <dbReference type="ARBA" id="ARBA00022741"/>
    </source>
</evidence>
<gene>
    <name evidence="14" type="primary">100640836</name>
</gene>
<proteinExistence type="inferred from homology"/>
<evidence type="ECO:0000256" key="4">
    <source>
        <dbReference type="ARBA" id="ARBA00022553"/>
    </source>
</evidence>
<dbReference type="FunCoup" id="A0A1X7UTN8">
    <property type="interactions" value="241"/>
</dbReference>
<evidence type="ECO:0000259" key="13">
    <source>
        <dbReference type="PROSITE" id="PS50011"/>
    </source>
</evidence>
<evidence type="ECO:0000256" key="12">
    <source>
        <dbReference type="RuleBase" id="RU000304"/>
    </source>
</evidence>
<dbReference type="InterPro" id="IPR008271">
    <property type="entry name" value="Ser/Thr_kinase_AS"/>
</dbReference>
<dbReference type="KEGG" id="aqu:100640836"/>
<dbReference type="InterPro" id="IPR000719">
    <property type="entry name" value="Prot_kinase_dom"/>
</dbReference>
<dbReference type="SUPFAM" id="SSF56112">
    <property type="entry name" value="Protein kinase-like (PK-like)"/>
    <property type="match status" value="1"/>
</dbReference>
<dbReference type="EnsemblMetazoa" id="XM_003386867.2">
    <property type="protein sequence ID" value="XP_003386915.1"/>
    <property type="gene ID" value="LOC100640836"/>
</dbReference>
<comment type="catalytic activity">
    <reaction evidence="10">
        <text>L-seryl-[protein] + ATP = O-phospho-L-seryl-[protein] + ADP + H(+)</text>
        <dbReference type="Rhea" id="RHEA:17989"/>
        <dbReference type="Rhea" id="RHEA-COMP:9863"/>
        <dbReference type="Rhea" id="RHEA-COMP:11604"/>
        <dbReference type="ChEBI" id="CHEBI:15378"/>
        <dbReference type="ChEBI" id="CHEBI:29999"/>
        <dbReference type="ChEBI" id="CHEBI:30616"/>
        <dbReference type="ChEBI" id="CHEBI:83421"/>
        <dbReference type="ChEBI" id="CHEBI:456216"/>
        <dbReference type="EC" id="2.7.11.1"/>
    </reaction>
</comment>
<keyword evidence="6 11" id="KW-0547">Nucleotide-binding</keyword>
<dbReference type="STRING" id="400682.A0A1X7UTN8"/>
<dbReference type="InParanoid" id="A0A1X7UTN8"/>
<evidence type="ECO:0000256" key="7">
    <source>
        <dbReference type="ARBA" id="ARBA00022777"/>
    </source>
</evidence>
<reference evidence="15" key="1">
    <citation type="journal article" date="2010" name="Nature">
        <title>The Amphimedon queenslandica genome and the evolution of animal complexity.</title>
        <authorList>
            <person name="Srivastava M."/>
            <person name="Simakov O."/>
            <person name="Chapman J."/>
            <person name="Fahey B."/>
            <person name="Gauthier M.E."/>
            <person name="Mitros T."/>
            <person name="Richards G.S."/>
            <person name="Conaco C."/>
            <person name="Dacre M."/>
            <person name="Hellsten U."/>
            <person name="Larroux C."/>
            <person name="Putnam N.H."/>
            <person name="Stanke M."/>
            <person name="Adamska M."/>
            <person name="Darling A."/>
            <person name="Degnan S.M."/>
            <person name="Oakley T.H."/>
            <person name="Plachetzki D.C."/>
            <person name="Zhai Y."/>
            <person name="Adamski M."/>
            <person name="Calcino A."/>
            <person name="Cummins S.F."/>
            <person name="Goodstein D.M."/>
            <person name="Harris C."/>
            <person name="Jackson D.J."/>
            <person name="Leys S.P."/>
            <person name="Shu S."/>
            <person name="Woodcroft B.J."/>
            <person name="Vervoort M."/>
            <person name="Kosik K.S."/>
            <person name="Manning G."/>
            <person name="Degnan B.M."/>
            <person name="Rokhsar D.S."/>
        </authorList>
    </citation>
    <scope>NUCLEOTIDE SEQUENCE [LARGE SCALE GENOMIC DNA]</scope>
</reference>
<dbReference type="FunFam" id="1.10.510.10:FF:000571">
    <property type="entry name" value="Maternal embryonic leucine zipper kinase"/>
    <property type="match status" value="1"/>
</dbReference>
<feature type="domain" description="Protein kinase" evidence="13">
    <location>
        <begin position="37"/>
        <end position="296"/>
    </location>
</feature>
<evidence type="ECO:0000256" key="1">
    <source>
        <dbReference type="ARBA" id="ARBA00006692"/>
    </source>
</evidence>
<dbReference type="InterPro" id="IPR011009">
    <property type="entry name" value="Kinase-like_dom_sf"/>
</dbReference>
<dbReference type="Gene3D" id="3.30.200.20">
    <property type="entry name" value="Phosphorylase Kinase, domain 1"/>
    <property type="match status" value="1"/>
</dbReference>
<dbReference type="eggNOG" id="KOG0604">
    <property type="taxonomic scope" value="Eukaryota"/>
</dbReference>
<keyword evidence="4" id="KW-0597">Phosphoprotein</keyword>
<dbReference type="PROSITE" id="PS50011">
    <property type="entry name" value="PROTEIN_KINASE_DOM"/>
    <property type="match status" value="1"/>
</dbReference>
<evidence type="ECO:0000313" key="15">
    <source>
        <dbReference type="Proteomes" id="UP000007879"/>
    </source>
</evidence>
<dbReference type="PANTHER" id="PTHR24349">
    <property type="entry name" value="SERINE/THREONINE-PROTEIN KINASE"/>
    <property type="match status" value="1"/>
</dbReference>
<dbReference type="InterPro" id="IPR017441">
    <property type="entry name" value="Protein_kinase_ATP_BS"/>
</dbReference>
<evidence type="ECO:0000256" key="3">
    <source>
        <dbReference type="ARBA" id="ARBA00022527"/>
    </source>
</evidence>
<feature type="binding site" evidence="11">
    <location>
        <position position="66"/>
    </location>
    <ligand>
        <name>ATP</name>
        <dbReference type="ChEBI" id="CHEBI:30616"/>
    </ligand>
</feature>
<accession>A0A1X7UTN8</accession>
<dbReference type="SMART" id="SM00220">
    <property type="entry name" value="S_TKc"/>
    <property type="match status" value="1"/>
</dbReference>
<reference evidence="14" key="2">
    <citation type="submission" date="2017-05" db="UniProtKB">
        <authorList>
            <consortium name="EnsemblMetazoa"/>
        </authorList>
    </citation>
    <scope>IDENTIFICATION</scope>
</reference>
<dbReference type="GO" id="GO:0005524">
    <property type="term" value="F:ATP binding"/>
    <property type="evidence" value="ECO:0007669"/>
    <property type="project" value="UniProtKB-UniRule"/>
</dbReference>
<dbReference type="FunFam" id="3.30.200.20:FF:000156">
    <property type="entry name" value="MAP kinase-activated protein kinase 3"/>
    <property type="match status" value="1"/>
</dbReference>
<dbReference type="AlphaFoldDB" id="A0A1X7UTN8"/>
<evidence type="ECO:0000313" key="14">
    <source>
        <dbReference type="EnsemblMetazoa" id="Aqu2.1.30737_001"/>
    </source>
</evidence>
<comment type="catalytic activity">
    <reaction evidence="9">
        <text>L-threonyl-[protein] + ATP = O-phospho-L-threonyl-[protein] + ADP + H(+)</text>
        <dbReference type="Rhea" id="RHEA:46608"/>
        <dbReference type="Rhea" id="RHEA-COMP:11060"/>
        <dbReference type="Rhea" id="RHEA-COMP:11605"/>
        <dbReference type="ChEBI" id="CHEBI:15378"/>
        <dbReference type="ChEBI" id="CHEBI:30013"/>
        <dbReference type="ChEBI" id="CHEBI:30616"/>
        <dbReference type="ChEBI" id="CHEBI:61977"/>
        <dbReference type="ChEBI" id="CHEBI:456216"/>
        <dbReference type="EC" id="2.7.11.1"/>
    </reaction>
</comment>
<evidence type="ECO:0000256" key="8">
    <source>
        <dbReference type="ARBA" id="ARBA00022840"/>
    </source>
</evidence>
<dbReference type="InterPro" id="IPR027442">
    <property type="entry name" value="MAPKAPK_C"/>
</dbReference>
<dbReference type="PROSITE" id="PS00107">
    <property type="entry name" value="PROTEIN_KINASE_ATP"/>
    <property type="match status" value="1"/>
</dbReference>
<dbReference type="EC" id="2.7.11.1" evidence="2"/>